<dbReference type="GO" id="GO:0005524">
    <property type="term" value="F:ATP binding"/>
    <property type="evidence" value="ECO:0007669"/>
    <property type="project" value="UniProtKB-UniRule"/>
</dbReference>
<dbReference type="Gene3D" id="3.40.50.300">
    <property type="entry name" value="P-loop containing nucleotide triphosphate hydrolases"/>
    <property type="match status" value="1"/>
</dbReference>
<dbReference type="SUPFAM" id="SSF52540">
    <property type="entry name" value="P-loop containing nucleoside triphosphate hydrolases"/>
    <property type="match status" value="1"/>
</dbReference>
<keyword evidence="5 8" id="KW-0067">ATP-binding</keyword>
<dbReference type="NCBIfam" id="NF010030">
    <property type="entry name" value="PRK13505.1"/>
    <property type="match status" value="1"/>
</dbReference>
<dbReference type="InterPro" id="IPR000559">
    <property type="entry name" value="Formate_THF_ligase"/>
</dbReference>
<dbReference type="PROSITE" id="PS00722">
    <property type="entry name" value="FTHFS_2"/>
    <property type="match status" value="1"/>
</dbReference>
<dbReference type="PROSITE" id="PS00721">
    <property type="entry name" value="FTHFS_1"/>
    <property type="match status" value="1"/>
</dbReference>
<keyword evidence="3 8" id="KW-0436">Ligase</keyword>
<dbReference type="HAMAP" id="MF_01543">
    <property type="entry name" value="FTHFS"/>
    <property type="match status" value="1"/>
</dbReference>
<protein>
    <recommendedName>
        <fullName evidence="8">Formate--tetrahydrofolate ligase</fullName>
        <ecNumber evidence="8">6.3.4.3</ecNumber>
    </recommendedName>
    <alternativeName>
        <fullName evidence="8">Formyltetrahydrofolate synthetase</fullName>
        <shortName evidence="8">FHS</shortName>
        <shortName evidence="8">FTHFS</shortName>
    </alternativeName>
</protein>
<evidence type="ECO:0000256" key="5">
    <source>
        <dbReference type="ARBA" id="ARBA00022840"/>
    </source>
</evidence>
<comment type="similarity">
    <text evidence="7 8">Belongs to the formate--tetrahydrofolate ligase family.</text>
</comment>
<feature type="binding site" evidence="8">
    <location>
        <begin position="65"/>
        <end position="72"/>
    </location>
    <ligand>
        <name>ATP</name>
        <dbReference type="ChEBI" id="CHEBI:30616"/>
    </ligand>
</feature>
<comment type="caution">
    <text evidence="9">The sequence shown here is derived from an EMBL/GenBank/DDBJ whole genome shotgun (WGS) entry which is preliminary data.</text>
</comment>
<evidence type="ECO:0000256" key="3">
    <source>
        <dbReference type="ARBA" id="ARBA00022598"/>
    </source>
</evidence>
<dbReference type="Gene3D" id="3.30.1510.10">
    <property type="entry name" value="Domain 2, N(10)-formyltetrahydrofolate synthetase"/>
    <property type="match status" value="1"/>
</dbReference>
<keyword evidence="2 8" id="KW-0554">One-carbon metabolism</keyword>
<evidence type="ECO:0000313" key="9">
    <source>
        <dbReference type="EMBL" id="HJD41872.1"/>
    </source>
</evidence>
<reference evidence="9" key="1">
    <citation type="journal article" date="2021" name="PeerJ">
        <title>Extensive microbial diversity within the chicken gut microbiome revealed by metagenomics and culture.</title>
        <authorList>
            <person name="Gilroy R."/>
            <person name="Ravi A."/>
            <person name="Getino M."/>
            <person name="Pursley I."/>
            <person name="Horton D.L."/>
            <person name="Alikhan N.F."/>
            <person name="Baker D."/>
            <person name="Gharbi K."/>
            <person name="Hall N."/>
            <person name="Watson M."/>
            <person name="Adriaenssens E.M."/>
            <person name="Foster-Nyarko E."/>
            <person name="Jarju S."/>
            <person name="Secka A."/>
            <person name="Antonio M."/>
            <person name="Oren A."/>
            <person name="Chaudhuri R.R."/>
            <person name="La Ragione R."/>
            <person name="Hildebrand F."/>
            <person name="Pallen M.J."/>
        </authorList>
    </citation>
    <scope>NUCLEOTIDE SEQUENCE</scope>
    <source>
        <strain evidence="9">ChiBcec15-3976</strain>
    </source>
</reference>
<dbReference type="Pfam" id="PF01268">
    <property type="entry name" value="FTHFS"/>
    <property type="match status" value="1"/>
</dbReference>
<keyword evidence="4 8" id="KW-0547">Nucleotide-binding</keyword>
<dbReference type="EC" id="6.3.4.3" evidence="8"/>
<proteinExistence type="inferred from homology"/>
<dbReference type="CDD" id="cd00477">
    <property type="entry name" value="FTHFS"/>
    <property type="match status" value="1"/>
</dbReference>
<comment type="catalytic activity">
    <reaction evidence="6 8">
        <text>(6S)-5,6,7,8-tetrahydrofolate + formate + ATP = (6R)-10-formyltetrahydrofolate + ADP + phosphate</text>
        <dbReference type="Rhea" id="RHEA:20221"/>
        <dbReference type="ChEBI" id="CHEBI:15740"/>
        <dbReference type="ChEBI" id="CHEBI:30616"/>
        <dbReference type="ChEBI" id="CHEBI:43474"/>
        <dbReference type="ChEBI" id="CHEBI:57453"/>
        <dbReference type="ChEBI" id="CHEBI:195366"/>
        <dbReference type="ChEBI" id="CHEBI:456216"/>
        <dbReference type="EC" id="6.3.4.3"/>
    </reaction>
</comment>
<evidence type="ECO:0000256" key="7">
    <source>
        <dbReference type="ARBA" id="ARBA00061363"/>
    </source>
</evidence>
<reference evidence="9" key="2">
    <citation type="submission" date="2021-04" db="EMBL/GenBank/DDBJ databases">
        <authorList>
            <person name="Gilroy R."/>
        </authorList>
    </citation>
    <scope>NUCLEOTIDE SEQUENCE</scope>
    <source>
        <strain evidence="9">ChiBcec15-3976</strain>
    </source>
</reference>
<evidence type="ECO:0000313" key="10">
    <source>
        <dbReference type="Proteomes" id="UP000823909"/>
    </source>
</evidence>
<dbReference type="GO" id="GO:0004329">
    <property type="term" value="F:formate-tetrahydrofolate ligase activity"/>
    <property type="evidence" value="ECO:0007669"/>
    <property type="project" value="UniProtKB-UniRule"/>
</dbReference>
<dbReference type="FunFam" id="3.30.1510.10:FF:000001">
    <property type="entry name" value="Formate--tetrahydrofolate ligase"/>
    <property type="match status" value="1"/>
</dbReference>
<dbReference type="Gene3D" id="3.10.410.10">
    <property type="entry name" value="Formyltetrahydrofolate synthetase, domain 3"/>
    <property type="match status" value="1"/>
</dbReference>
<dbReference type="FunFam" id="3.10.410.10:FF:000001">
    <property type="entry name" value="Putative formate--tetrahydrofolate ligase"/>
    <property type="match status" value="1"/>
</dbReference>
<accession>A0A9D2RCC7</accession>
<dbReference type="EMBL" id="DWUU01000020">
    <property type="protein sequence ID" value="HJD41872.1"/>
    <property type="molecule type" value="Genomic_DNA"/>
</dbReference>
<comment type="pathway">
    <text evidence="1 8">One-carbon metabolism; tetrahydrofolate interconversion.</text>
</comment>
<gene>
    <name evidence="8" type="primary">fhs</name>
    <name evidence="9" type="ORF">H9910_02520</name>
</gene>
<evidence type="ECO:0000256" key="2">
    <source>
        <dbReference type="ARBA" id="ARBA00022563"/>
    </source>
</evidence>
<dbReference type="GO" id="GO:0035999">
    <property type="term" value="P:tetrahydrofolate interconversion"/>
    <property type="evidence" value="ECO:0007669"/>
    <property type="project" value="UniProtKB-UniRule"/>
</dbReference>
<dbReference type="AlphaFoldDB" id="A0A9D2RCC7"/>
<name>A0A9D2RCC7_9FIRM</name>
<dbReference type="Proteomes" id="UP000823909">
    <property type="component" value="Unassembled WGS sequence"/>
</dbReference>
<organism evidence="9 10">
    <name type="scientific">Candidatus Mediterraneibacter quadrami</name>
    <dbReference type="NCBI Taxonomy" id="2838684"/>
    <lineage>
        <taxon>Bacteria</taxon>
        <taxon>Bacillati</taxon>
        <taxon>Bacillota</taxon>
        <taxon>Clostridia</taxon>
        <taxon>Lachnospirales</taxon>
        <taxon>Lachnospiraceae</taxon>
        <taxon>Mediterraneibacter</taxon>
    </lineage>
</organism>
<evidence type="ECO:0000256" key="4">
    <source>
        <dbReference type="ARBA" id="ARBA00022741"/>
    </source>
</evidence>
<evidence type="ECO:0000256" key="1">
    <source>
        <dbReference type="ARBA" id="ARBA00004777"/>
    </source>
</evidence>
<sequence>MKTDIEIAQEAALEHIRDVAASIGIEDEDLEYYGKYKAKLSDELWDKIKDNKDGKLVLVTAINPTPAGEGKTTTTVGLGQAMAKLNKKALIALREPSLGPCFGIKGGAAGGGYAQVVPMEDLNLHFTGDFHAITSANNLLAAMLDNHIQQGNALRIDPRQVVWKRCLDMNDRVLRNIVVGLGNKMDGMVREDHFVITVASEIMAILCLADDLADLKKRLARIVVAYNFDGDPVTAEDLNATGAMAALLKDAIKPNIIQTLEHTPALVHGGPFANIAHGCNSVRATKMALKLSDITITEAGFGADLGAEKFFDIKCRMAGLKPDAVVLVATVRALKYNGGVPKADLAQENLDALAKGIVNLEKHIENIQKYDVPVIVTLNSFVTDTEAENEFIRRFCEDRGCEFALSEVWEKGGEGGIALAEKVLYTLENKESHFHPLYEDGLSIREKIEKVAGEIYGADGVVYEPAAQKQIDRIEAMGFASFPVCMAKNQYSLSDDAKKLGRPSGFDIHIREVYVSAGAGFVVALTGAIMTMPGLPKVPAANGIDVTEDGKITGLF</sequence>
<dbReference type="InterPro" id="IPR027417">
    <property type="entry name" value="P-loop_NTPase"/>
</dbReference>
<evidence type="ECO:0000256" key="6">
    <source>
        <dbReference type="ARBA" id="ARBA00049033"/>
    </source>
</evidence>
<evidence type="ECO:0000256" key="8">
    <source>
        <dbReference type="HAMAP-Rule" id="MF_01543"/>
    </source>
</evidence>
<dbReference type="InterPro" id="IPR020628">
    <property type="entry name" value="Formate_THF_ligase_CS"/>
</dbReference>